<accession>A0A8X7BPG7</accession>
<gene>
    <name evidence="1" type="ORF">TNIN_247161</name>
</gene>
<dbReference type="Proteomes" id="UP000886998">
    <property type="component" value="Unassembled WGS sequence"/>
</dbReference>
<organism evidence="1 2">
    <name type="scientific">Trichonephila inaurata madagascariensis</name>
    <dbReference type="NCBI Taxonomy" id="2747483"/>
    <lineage>
        <taxon>Eukaryota</taxon>
        <taxon>Metazoa</taxon>
        <taxon>Ecdysozoa</taxon>
        <taxon>Arthropoda</taxon>
        <taxon>Chelicerata</taxon>
        <taxon>Arachnida</taxon>
        <taxon>Araneae</taxon>
        <taxon>Araneomorphae</taxon>
        <taxon>Entelegynae</taxon>
        <taxon>Araneoidea</taxon>
        <taxon>Nephilidae</taxon>
        <taxon>Trichonephila</taxon>
        <taxon>Trichonephila inaurata</taxon>
    </lineage>
</organism>
<keyword evidence="2" id="KW-1185">Reference proteome</keyword>
<evidence type="ECO:0000313" key="2">
    <source>
        <dbReference type="Proteomes" id="UP000886998"/>
    </source>
</evidence>
<evidence type="ECO:0000313" key="1">
    <source>
        <dbReference type="EMBL" id="GFY38583.1"/>
    </source>
</evidence>
<dbReference type="EMBL" id="BMAV01000933">
    <property type="protein sequence ID" value="GFY38583.1"/>
    <property type="molecule type" value="Genomic_DNA"/>
</dbReference>
<comment type="caution">
    <text evidence="1">The sequence shown here is derived from an EMBL/GenBank/DDBJ whole genome shotgun (WGS) entry which is preliminary data.</text>
</comment>
<dbReference type="AlphaFoldDB" id="A0A8X7BPG7"/>
<proteinExistence type="predicted"/>
<reference evidence="1" key="1">
    <citation type="submission" date="2020-08" db="EMBL/GenBank/DDBJ databases">
        <title>Multicomponent nature underlies the extraordinary mechanical properties of spider dragline silk.</title>
        <authorList>
            <person name="Kono N."/>
            <person name="Nakamura H."/>
            <person name="Mori M."/>
            <person name="Yoshida Y."/>
            <person name="Ohtoshi R."/>
            <person name="Malay A.D."/>
            <person name="Moran D.A.P."/>
            <person name="Tomita M."/>
            <person name="Numata K."/>
            <person name="Arakawa K."/>
        </authorList>
    </citation>
    <scope>NUCLEOTIDE SEQUENCE</scope>
</reference>
<protein>
    <submittedName>
        <fullName evidence="1">Uncharacterized protein</fullName>
    </submittedName>
</protein>
<name>A0A8X7BPG7_9ARAC</name>
<sequence length="100" mass="11345">MFAIEGNINYRQRERASAGGATDRDLGDRLLQKQSTGNFFLHNDPRSEPIRSLTSLGKRGVKKWVGVGHKKVFLNTSLRTAFRFGGMFNSDQWDDLWGRG</sequence>